<proteinExistence type="predicted"/>
<feature type="compositionally biased region" description="Polar residues" evidence="1">
    <location>
        <begin position="9"/>
        <end position="19"/>
    </location>
</feature>
<evidence type="ECO:0000256" key="1">
    <source>
        <dbReference type="SAM" id="MobiDB-lite"/>
    </source>
</evidence>
<dbReference type="AlphaFoldDB" id="A0A8C0ZAI5"/>
<keyword evidence="3" id="KW-1185">Reference proteome</keyword>
<feature type="region of interest" description="Disordered" evidence="1">
    <location>
        <begin position="1"/>
        <end position="26"/>
    </location>
</feature>
<name>A0A8C0ZAI5_CYACU</name>
<sequence>MTPLFLQAPSGQGSQSSTGELKCGHGVPGPSLMEQFTVLAEITPELLCCPVQIPAPFLRRFPRLQGSHNRHSTQTGWELSPQPTPGALHTHLPSSRSLRGPYLSMTIPKGSVMALSRKEPMVKAKSPWLLCVISGGNTAPSFLPPFYPSSSTVTSFSLALPSALNHPPSFVSTANKPCSTYLPSGTSRNSGTDI</sequence>
<dbReference type="Ensembl" id="ENSCCET00000009964.1">
    <property type="protein sequence ID" value="ENSCCEP00000006125.1"/>
    <property type="gene ID" value="ENSCCEG00000006610.1"/>
</dbReference>
<reference evidence="2" key="2">
    <citation type="submission" date="2025-09" db="UniProtKB">
        <authorList>
            <consortium name="Ensembl"/>
        </authorList>
    </citation>
    <scope>IDENTIFICATION</scope>
</reference>
<evidence type="ECO:0000313" key="2">
    <source>
        <dbReference type="Ensembl" id="ENSCCEP00000006125.1"/>
    </source>
</evidence>
<reference evidence="2" key="1">
    <citation type="submission" date="2025-08" db="UniProtKB">
        <authorList>
            <consortium name="Ensembl"/>
        </authorList>
    </citation>
    <scope>IDENTIFICATION</scope>
</reference>
<protein>
    <submittedName>
        <fullName evidence="2">Uncharacterized protein</fullName>
    </submittedName>
</protein>
<organism evidence="2 3">
    <name type="scientific">Cyanistes caeruleus</name>
    <name type="common">Eurasian blue tit</name>
    <name type="synonym">Parus caeruleus</name>
    <dbReference type="NCBI Taxonomy" id="156563"/>
    <lineage>
        <taxon>Eukaryota</taxon>
        <taxon>Metazoa</taxon>
        <taxon>Chordata</taxon>
        <taxon>Craniata</taxon>
        <taxon>Vertebrata</taxon>
        <taxon>Euteleostomi</taxon>
        <taxon>Archelosauria</taxon>
        <taxon>Archosauria</taxon>
        <taxon>Dinosauria</taxon>
        <taxon>Saurischia</taxon>
        <taxon>Theropoda</taxon>
        <taxon>Coelurosauria</taxon>
        <taxon>Aves</taxon>
        <taxon>Neognathae</taxon>
        <taxon>Neoaves</taxon>
        <taxon>Telluraves</taxon>
        <taxon>Australaves</taxon>
        <taxon>Passeriformes</taxon>
        <taxon>Paridae</taxon>
        <taxon>Cyanistes</taxon>
    </lineage>
</organism>
<evidence type="ECO:0000313" key="3">
    <source>
        <dbReference type="Proteomes" id="UP000694410"/>
    </source>
</evidence>
<dbReference type="Proteomes" id="UP000694410">
    <property type="component" value="Unplaced"/>
</dbReference>
<accession>A0A8C0ZAI5</accession>
<feature type="region of interest" description="Disordered" evidence="1">
    <location>
        <begin position="69"/>
        <end position="95"/>
    </location>
</feature>